<dbReference type="OrthoDB" id="5857104at2759"/>
<feature type="compositionally biased region" description="Low complexity" evidence="1">
    <location>
        <begin position="255"/>
        <end position="272"/>
    </location>
</feature>
<dbReference type="EMBL" id="MRZV01000846">
    <property type="protein sequence ID" value="PIK43493.1"/>
    <property type="molecule type" value="Genomic_DNA"/>
</dbReference>
<feature type="compositionally biased region" description="Polar residues" evidence="1">
    <location>
        <begin position="414"/>
        <end position="430"/>
    </location>
</feature>
<accession>A0A2G8K6B7</accession>
<evidence type="ECO:0000313" key="3">
    <source>
        <dbReference type="Proteomes" id="UP000230750"/>
    </source>
</evidence>
<dbReference type="AlphaFoldDB" id="A0A2G8K6B7"/>
<feature type="compositionally biased region" description="Low complexity" evidence="1">
    <location>
        <begin position="21"/>
        <end position="31"/>
    </location>
</feature>
<comment type="caution">
    <text evidence="2">The sequence shown here is derived from an EMBL/GenBank/DDBJ whole genome shotgun (WGS) entry which is preliminary data.</text>
</comment>
<feature type="compositionally biased region" description="Pro residues" evidence="1">
    <location>
        <begin position="87"/>
        <end position="103"/>
    </location>
</feature>
<keyword evidence="3" id="KW-1185">Reference proteome</keyword>
<proteinExistence type="predicted"/>
<feature type="compositionally biased region" description="Low complexity" evidence="1">
    <location>
        <begin position="393"/>
        <end position="413"/>
    </location>
</feature>
<organism evidence="2 3">
    <name type="scientific">Stichopus japonicus</name>
    <name type="common">Sea cucumber</name>
    <dbReference type="NCBI Taxonomy" id="307972"/>
    <lineage>
        <taxon>Eukaryota</taxon>
        <taxon>Metazoa</taxon>
        <taxon>Echinodermata</taxon>
        <taxon>Eleutherozoa</taxon>
        <taxon>Echinozoa</taxon>
        <taxon>Holothuroidea</taxon>
        <taxon>Aspidochirotacea</taxon>
        <taxon>Aspidochirotida</taxon>
        <taxon>Stichopodidae</taxon>
        <taxon>Apostichopus</taxon>
    </lineage>
</organism>
<feature type="region of interest" description="Disordered" evidence="1">
    <location>
        <begin position="393"/>
        <end position="430"/>
    </location>
</feature>
<feature type="compositionally biased region" description="Low complexity" evidence="1">
    <location>
        <begin position="104"/>
        <end position="115"/>
    </location>
</feature>
<gene>
    <name evidence="2" type="ORF">BSL78_19652</name>
</gene>
<sequence length="430" mass="44853">MSSRPPSNQGGMMDPNTPMTNQQMANNAMQQGHSPMAAPSPASMTGGHSSSPAPLRPVPSPSPMHVGPGPSPGGMHGPSPSQSPMHGPGPSPSPMHAPGPSQSPMPMSQSPAAMQLAASPGMPHGPGGIQATMADGSVMHNASHMAGPHRQMMHQGQMPNQGPGMSHNTPISQGPMPNHGNPMQQFQSPMGGNQTIMHPGNRSAMPHPSQGAMPPNQAYLVNQGGHMIAGHNQTPMQPGTMPGQGGPLPNNQSAMMNPPSGPPMSGHHGMMPTQSNMGPQAGNYHQGQPNSGYPPSQYNQGPMPTPQGSMQPNQAAMNQPGGPMPNQAYMHGPGAMPSSHGGPQPQQGQGYPQDAQNYGLLQRALESMQEKGLQNDPRYSHLMYMASRAKPYQQQQQTTAATTAATATATTTTRTSYTAPRSWNEFYSSP</sequence>
<evidence type="ECO:0000313" key="2">
    <source>
        <dbReference type="EMBL" id="PIK43493.1"/>
    </source>
</evidence>
<protein>
    <submittedName>
        <fullName evidence="2">Uncharacterized protein</fullName>
    </submittedName>
</protein>
<name>A0A2G8K6B7_STIJA</name>
<reference evidence="2 3" key="1">
    <citation type="journal article" date="2017" name="PLoS Biol.">
        <title>The sea cucumber genome provides insights into morphological evolution and visceral regeneration.</title>
        <authorList>
            <person name="Zhang X."/>
            <person name="Sun L."/>
            <person name="Yuan J."/>
            <person name="Sun Y."/>
            <person name="Gao Y."/>
            <person name="Zhang L."/>
            <person name="Li S."/>
            <person name="Dai H."/>
            <person name="Hamel J.F."/>
            <person name="Liu C."/>
            <person name="Yu Y."/>
            <person name="Liu S."/>
            <person name="Lin W."/>
            <person name="Guo K."/>
            <person name="Jin S."/>
            <person name="Xu P."/>
            <person name="Storey K.B."/>
            <person name="Huan P."/>
            <person name="Zhang T."/>
            <person name="Zhou Y."/>
            <person name="Zhang J."/>
            <person name="Lin C."/>
            <person name="Li X."/>
            <person name="Xing L."/>
            <person name="Huo D."/>
            <person name="Sun M."/>
            <person name="Wang L."/>
            <person name="Mercier A."/>
            <person name="Li F."/>
            <person name="Yang H."/>
            <person name="Xiang J."/>
        </authorList>
    </citation>
    <scope>NUCLEOTIDE SEQUENCE [LARGE SCALE GENOMIC DNA]</scope>
    <source>
        <strain evidence="2">Shaxun</strain>
        <tissue evidence="2">Muscle</tissue>
    </source>
</reference>
<feature type="region of interest" description="Disordered" evidence="1">
    <location>
        <begin position="237"/>
        <end position="354"/>
    </location>
</feature>
<dbReference type="STRING" id="307972.A0A2G8K6B7"/>
<feature type="compositionally biased region" description="Polar residues" evidence="1">
    <location>
        <begin position="273"/>
        <end position="317"/>
    </location>
</feature>
<evidence type="ECO:0000256" key="1">
    <source>
        <dbReference type="SAM" id="MobiDB-lite"/>
    </source>
</evidence>
<feature type="compositionally biased region" description="Low complexity" evidence="1">
    <location>
        <begin position="341"/>
        <end position="353"/>
    </location>
</feature>
<feature type="compositionally biased region" description="Low complexity" evidence="1">
    <location>
        <begin position="77"/>
        <end position="86"/>
    </location>
</feature>
<feature type="region of interest" description="Disordered" evidence="1">
    <location>
        <begin position="1"/>
        <end position="130"/>
    </location>
</feature>
<dbReference type="Proteomes" id="UP000230750">
    <property type="component" value="Unassembled WGS sequence"/>
</dbReference>
<feature type="compositionally biased region" description="Polar residues" evidence="1">
    <location>
        <begin position="1"/>
        <end position="10"/>
    </location>
</feature>